<dbReference type="Gene3D" id="3.30.710.10">
    <property type="entry name" value="Potassium Channel Kv1.1, Chain A"/>
    <property type="match status" value="1"/>
</dbReference>
<evidence type="ECO:0000259" key="1">
    <source>
        <dbReference type="PROSITE" id="PS50097"/>
    </source>
</evidence>
<dbReference type="InterPro" id="IPR000210">
    <property type="entry name" value="BTB/POZ_dom"/>
</dbReference>
<evidence type="ECO:0000313" key="3">
    <source>
        <dbReference type="Proteomes" id="UP000310121"/>
    </source>
</evidence>
<comment type="caution">
    <text evidence="2">The sequence shown here is derived from an EMBL/GenBank/DDBJ whole genome shotgun (WGS) entry which is preliminary data.</text>
</comment>
<dbReference type="PROSITE" id="PS50097">
    <property type="entry name" value="BTB"/>
    <property type="match status" value="1"/>
</dbReference>
<organism evidence="2 3">
    <name type="scientific">Aureobasidium pullulans</name>
    <name type="common">Black yeast</name>
    <name type="synonym">Pullularia pullulans</name>
    <dbReference type="NCBI Taxonomy" id="5580"/>
    <lineage>
        <taxon>Eukaryota</taxon>
        <taxon>Fungi</taxon>
        <taxon>Dikarya</taxon>
        <taxon>Ascomycota</taxon>
        <taxon>Pezizomycotina</taxon>
        <taxon>Dothideomycetes</taxon>
        <taxon>Dothideomycetidae</taxon>
        <taxon>Dothideales</taxon>
        <taxon>Saccotheciaceae</taxon>
        <taxon>Aureobasidium</taxon>
    </lineage>
</organism>
<feature type="domain" description="BTB" evidence="1">
    <location>
        <begin position="37"/>
        <end position="97"/>
    </location>
</feature>
<sequence length="251" mass="28892">MGTVPSKTKKHTYVVLINTHPDHQLTEPRLFDNANYHDVVVHFRQTKTYAHKPILALKSTFFLKSFTKGWMETKAKIIELDPEDDPKAVMALLHQCYELPYNDVSIVGPTEGPNLPFHAMVFRIADKYDCPSLRDKVLDNFEDFAQNTNNILEVPYSEILNVYALLWKDSLADGRLRKAADKYLKHNIYHILQHKNLQAFQEEEASFSGKLLEVFLTCTTVDTLKLCSKCKLKIHGPSADHKCQGRLTFER</sequence>
<dbReference type="Pfam" id="PF00651">
    <property type="entry name" value="BTB"/>
    <property type="match status" value="1"/>
</dbReference>
<dbReference type="EMBL" id="QZBN01002290">
    <property type="protein sequence ID" value="THZ11895.1"/>
    <property type="molecule type" value="Genomic_DNA"/>
</dbReference>
<dbReference type="Proteomes" id="UP000310121">
    <property type="component" value="Unassembled WGS sequence"/>
</dbReference>
<reference evidence="2 3" key="1">
    <citation type="submission" date="2018-10" db="EMBL/GenBank/DDBJ databases">
        <title>Fifty Aureobasidium pullulans genomes reveal a recombining polyextremotolerant generalist.</title>
        <authorList>
            <person name="Gostincar C."/>
            <person name="Turk M."/>
            <person name="Zajc J."/>
            <person name="Gunde-Cimerman N."/>
        </authorList>
    </citation>
    <scope>NUCLEOTIDE SEQUENCE [LARGE SCALE GENOMIC DNA]</scope>
    <source>
        <strain evidence="2 3">EXF-3844</strain>
    </source>
</reference>
<dbReference type="AlphaFoldDB" id="A0A4S8VZW7"/>
<evidence type="ECO:0000313" key="2">
    <source>
        <dbReference type="EMBL" id="THZ11895.1"/>
    </source>
</evidence>
<gene>
    <name evidence="2" type="ORF">D6C90_10450</name>
</gene>
<dbReference type="SMART" id="SM00225">
    <property type="entry name" value="BTB"/>
    <property type="match status" value="1"/>
</dbReference>
<dbReference type="PANTHER" id="PTHR47843:SF5">
    <property type="entry name" value="BTB_POZ DOMAIN PROTEIN"/>
    <property type="match status" value="1"/>
</dbReference>
<proteinExistence type="predicted"/>
<dbReference type="SUPFAM" id="SSF54695">
    <property type="entry name" value="POZ domain"/>
    <property type="match status" value="1"/>
</dbReference>
<name>A0A4S8VZW7_AURPU</name>
<dbReference type="PANTHER" id="PTHR47843">
    <property type="entry name" value="BTB DOMAIN-CONTAINING PROTEIN-RELATED"/>
    <property type="match status" value="1"/>
</dbReference>
<accession>A0A4S8VZW7</accession>
<protein>
    <recommendedName>
        <fullName evidence="1">BTB domain-containing protein</fullName>
    </recommendedName>
</protein>
<dbReference type="InterPro" id="IPR011333">
    <property type="entry name" value="SKP1/BTB/POZ_sf"/>
</dbReference>